<dbReference type="InterPro" id="IPR006566">
    <property type="entry name" value="FBD"/>
</dbReference>
<name>A0A396J157_MEDTR</name>
<dbReference type="Pfam" id="PF08387">
    <property type="entry name" value="FBD"/>
    <property type="match status" value="1"/>
</dbReference>
<dbReference type="Gramene" id="rna7162">
    <property type="protein sequence ID" value="RHN71550.1"/>
    <property type="gene ID" value="gene7162"/>
</dbReference>
<evidence type="ECO:0000259" key="1">
    <source>
        <dbReference type="Pfam" id="PF08387"/>
    </source>
</evidence>
<comment type="caution">
    <text evidence="2">The sequence shown here is derived from an EMBL/GenBank/DDBJ whole genome shotgun (WGS) entry which is preliminary data.</text>
</comment>
<feature type="domain" description="FBD" evidence="1">
    <location>
        <begin position="7"/>
        <end position="54"/>
    </location>
</feature>
<reference evidence="2" key="1">
    <citation type="journal article" date="2018" name="Nat. Plants">
        <title>Whole-genome landscape of Medicago truncatula symbiotic genes.</title>
        <authorList>
            <person name="Pecrix Y."/>
            <person name="Gamas P."/>
            <person name="Carrere S."/>
        </authorList>
    </citation>
    <scope>NUCLEOTIDE SEQUENCE</scope>
    <source>
        <tissue evidence="2">Leaves</tissue>
    </source>
</reference>
<gene>
    <name evidence="2" type="ORF">MtrunA17_Chr2g0278081</name>
</gene>
<sequence length="74" mass="8202">MQNWVNPKSVPSCLSLNLTTCTMRDFALAGQQSNHLILALFILKNARVLETLSILALSSCPWASSACQLLMYRC</sequence>
<dbReference type="Proteomes" id="UP000265566">
    <property type="component" value="Chromosome 2"/>
</dbReference>
<protein>
    <submittedName>
        <fullName evidence="2">Putative FBD domain-containing protein</fullName>
    </submittedName>
</protein>
<dbReference type="EMBL" id="PSQE01000002">
    <property type="protein sequence ID" value="RHN71550.1"/>
    <property type="molecule type" value="Genomic_DNA"/>
</dbReference>
<organism evidence="2">
    <name type="scientific">Medicago truncatula</name>
    <name type="common">Barrel medic</name>
    <name type="synonym">Medicago tribuloides</name>
    <dbReference type="NCBI Taxonomy" id="3880"/>
    <lineage>
        <taxon>Eukaryota</taxon>
        <taxon>Viridiplantae</taxon>
        <taxon>Streptophyta</taxon>
        <taxon>Embryophyta</taxon>
        <taxon>Tracheophyta</taxon>
        <taxon>Spermatophyta</taxon>
        <taxon>Magnoliopsida</taxon>
        <taxon>eudicotyledons</taxon>
        <taxon>Gunneridae</taxon>
        <taxon>Pentapetalae</taxon>
        <taxon>rosids</taxon>
        <taxon>fabids</taxon>
        <taxon>Fabales</taxon>
        <taxon>Fabaceae</taxon>
        <taxon>Papilionoideae</taxon>
        <taxon>50 kb inversion clade</taxon>
        <taxon>NPAAA clade</taxon>
        <taxon>Hologalegina</taxon>
        <taxon>IRL clade</taxon>
        <taxon>Trifolieae</taxon>
        <taxon>Medicago</taxon>
    </lineage>
</organism>
<proteinExistence type="predicted"/>
<accession>A0A396J157</accession>
<dbReference type="AlphaFoldDB" id="A0A396J157"/>
<evidence type="ECO:0000313" key="2">
    <source>
        <dbReference type="EMBL" id="RHN71550.1"/>
    </source>
</evidence>